<sequence>MSILSVASHRHVTSVAAAGDEHLRWSSMAKFGYAPAIENSPNKCGGSSFYRRMSSYHNS</sequence>
<dbReference type="EnsemblPlants" id="OGLUM02G26400.1">
    <property type="protein sequence ID" value="OGLUM02G26400.1"/>
    <property type="gene ID" value="OGLUM02G26400"/>
</dbReference>
<reference evidence="1" key="1">
    <citation type="submission" date="2015-04" db="UniProtKB">
        <authorList>
            <consortium name="EnsemblPlants"/>
        </authorList>
    </citation>
    <scope>IDENTIFICATION</scope>
</reference>
<dbReference type="AlphaFoldDB" id="A0A0D9YVN9"/>
<name>A0A0D9YVN9_9ORYZ</name>
<evidence type="ECO:0000313" key="1">
    <source>
        <dbReference type="EnsemblPlants" id="OGLUM02G26400.1"/>
    </source>
</evidence>
<organism evidence="1">
    <name type="scientific">Oryza glumipatula</name>
    <dbReference type="NCBI Taxonomy" id="40148"/>
    <lineage>
        <taxon>Eukaryota</taxon>
        <taxon>Viridiplantae</taxon>
        <taxon>Streptophyta</taxon>
        <taxon>Embryophyta</taxon>
        <taxon>Tracheophyta</taxon>
        <taxon>Spermatophyta</taxon>
        <taxon>Magnoliopsida</taxon>
        <taxon>Liliopsida</taxon>
        <taxon>Poales</taxon>
        <taxon>Poaceae</taxon>
        <taxon>BOP clade</taxon>
        <taxon>Oryzoideae</taxon>
        <taxon>Oryzeae</taxon>
        <taxon>Oryzinae</taxon>
        <taxon>Oryza</taxon>
    </lineage>
</organism>
<dbReference type="HOGENOM" id="CLU_2964627_0_0_1"/>
<dbReference type="Proteomes" id="UP000026961">
    <property type="component" value="Chromosome 2"/>
</dbReference>
<keyword evidence="2" id="KW-1185">Reference proteome</keyword>
<accession>A0A0D9YVN9</accession>
<proteinExistence type="predicted"/>
<dbReference type="Gramene" id="OGLUM02G26400.1">
    <property type="protein sequence ID" value="OGLUM02G26400.1"/>
    <property type="gene ID" value="OGLUM02G26400"/>
</dbReference>
<reference evidence="1" key="2">
    <citation type="submission" date="2018-05" db="EMBL/GenBank/DDBJ databases">
        <title>OgluRS3 (Oryza glumaepatula Reference Sequence Version 3).</title>
        <authorList>
            <person name="Zhang J."/>
            <person name="Kudrna D."/>
            <person name="Lee S."/>
            <person name="Talag J."/>
            <person name="Welchert J."/>
            <person name="Wing R.A."/>
        </authorList>
    </citation>
    <scope>NUCLEOTIDE SEQUENCE [LARGE SCALE GENOMIC DNA]</scope>
</reference>
<protein>
    <submittedName>
        <fullName evidence="1">Uncharacterized protein</fullName>
    </submittedName>
</protein>
<evidence type="ECO:0000313" key="2">
    <source>
        <dbReference type="Proteomes" id="UP000026961"/>
    </source>
</evidence>